<dbReference type="AlphaFoldDB" id="A0A151XEQ7"/>
<keyword evidence="2" id="KW-1185">Reference proteome</keyword>
<protein>
    <submittedName>
        <fullName evidence="1">Uncharacterized protein</fullName>
    </submittedName>
</protein>
<gene>
    <name evidence="1" type="ORF">ALC60_02131</name>
</gene>
<name>A0A151XEQ7_9HYME</name>
<sequence length="196" mass="22307">MKKSIMATYYHIFSTKEKPNHENCPTEADSWCKWQKAIALNKDPRLKDLTPLLPEEMKQHLLPIYEDLSNESLLERCLGGHIQNANESFNSTVWRLAPKHVHSGVKVIEIAVYIAAGVFNDGYSSILRLMKSLEIIIGSQSKAFIEKTDEARIARQNRRSLAETKKARLARKQLQLENNQLFEEAEGLLYGPGIAD</sequence>
<dbReference type="Proteomes" id="UP000075809">
    <property type="component" value="Unassembled WGS sequence"/>
</dbReference>
<evidence type="ECO:0000313" key="2">
    <source>
        <dbReference type="Proteomes" id="UP000075809"/>
    </source>
</evidence>
<organism evidence="1 2">
    <name type="scientific">Mycetomoellerius zeteki</name>
    <dbReference type="NCBI Taxonomy" id="64791"/>
    <lineage>
        <taxon>Eukaryota</taxon>
        <taxon>Metazoa</taxon>
        <taxon>Ecdysozoa</taxon>
        <taxon>Arthropoda</taxon>
        <taxon>Hexapoda</taxon>
        <taxon>Insecta</taxon>
        <taxon>Pterygota</taxon>
        <taxon>Neoptera</taxon>
        <taxon>Endopterygota</taxon>
        <taxon>Hymenoptera</taxon>
        <taxon>Apocrita</taxon>
        <taxon>Aculeata</taxon>
        <taxon>Formicoidea</taxon>
        <taxon>Formicidae</taxon>
        <taxon>Myrmicinae</taxon>
        <taxon>Mycetomoellerius</taxon>
    </lineage>
</organism>
<reference evidence="1 2" key="1">
    <citation type="submission" date="2015-09" db="EMBL/GenBank/DDBJ databases">
        <title>Trachymyrmex zeteki WGS genome.</title>
        <authorList>
            <person name="Nygaard S."/>
            <person name="Hu H."/>
            <person name="Boomsma J."/>
            <person name="Zhang G."/>
        </authorList>
    </citation>
    <scope>NUCLEOTIDE SEQUENCE [LARGE SCALE GENOMIC DNA]</scope>
    <source>
        <strain evidence="1">Tzet28-1</strain>
        <tissue evidence="1">Whole body</tissue>
    </source>
</reference>
<dbReference type="EMBL" id="KQ982232">
    <property type="protein sequence ID" value="KYQ58863.1"/>
    <property type="molecule type" value="Genomic_DNA"/>
</dbReference>
<proteinExistence type="predicted"/>
<accession>A0A151XEQ7</accession>
<evidence type="ECO:0000313" key="1">
    <source>
        <dbReference type="EMBL" id="KYQ58863.1"/>
    </source>
</evidence>